<keyword evidence="1" id="KW-0812">Transmembrane</keyword>
<dbReference type="WBParaSite" id="Pan_g2095.t1">
    <property type="protein sequence ID" value="Pan_g2095.t1"/>
    <property type="gene ID" value="Pan_g2095"/>
</dbReference>
<evidence type="ECO:0000313" key="3">
    <source>
        <dbReference type="WBParaSite" id="Pan_g2095.t1"/>
    </source>
</evidence>
<name>A0A7E4VGU9_PANRE</name>
<keyword evidence="2" id="KW-1185">Reference proteome</keyword>
<dbReference type="Proteomes" id="UP000492821">
    <property type="component" value="Unassembled WGS sequence"/>
</dbReference>
<dbReference type="AlphaFoldDB" id="A0A7E4VGU9"/>
<keyword evidence="1" id="KW-1133">Transmembrane helix</keyword>
<organism evidence="2 3">
    <name type="scientific">Panagrellus redivivus</name>
    <name type="common">Microworm</name>
    <dbReference type="NCBI Taxonomy" id="6233"/>
    <lineage>
        <taxon>Eukaryota</taxon>
        <taxon>Metazoa</taxon>
        <taxon>Ecdysozoa</taxon>
        <taxon>Nematoda</taxon>
        <taxon>Chromadorea</taxon>
        <taxon>Rhabditida</taxon>
        <taxon>Tylenchina</taxon>
        <taxon>Panagrolaimomorpha</taxon>
        <taxon>Panagrolaimoidea</taxon>
        <taxon>Panagrolaimidae</taxon>
        <taxon>Panagrellus</taxon>
    </lineage>
</organism>
<evidence type="ECO:0000256" key="1">
    <source>
        <dbReference type="SAM" id="Phobius"/>
    </source>
</evidence>
<protein>
    <submittedName>
        <fullName evidence="3">Adhesin</fullName>
    </submittedName>
</protein>
<reference evidence="2" key="1">
    <citation type="journal article" date="2013" name="Genetics">
        <title>The draft genome and transcriptome of Panagrellus redivivus are shaped by the harsh demands of a free-living lifestyle.</title>
        <authorList>
            <person name="Srinivasan J."/>
            <person name="Dillman A.R."/>
            <person name="Macchietto M.G."/>
            <person name="Heikkinen L."/>
            <person name="Lakso M."/>
            <person name="Fracchia K.M."/>
            <person name="Antoshechkin I."/>
            <person name="Mortazavi A."/>
            <person name="Wong G."/>
            <person name="Sternberg P.W."/>
        </authorList>
    </citation>
    <scope>NUCLEOTIDE SEQUENCE [LARGE SCALE GENOMIC DNA]</scope>
    <source>
        <strain evidence="2">MT8872</strain>
    </source>
</reference>
<sequence length="71" mass="7928">MAPNTVIPMPAPSNELVVLVQPSKPEPNASYYTRIIRNVDNNFHDYVSGICFGFILLAMGYTALGIFRLLR</sequence>
<feature type="transmembrane region" description="Helical" evidence="1">
    <location>
        <begin position="46"/>
        <end position="70"/>
    </location>
</feature>
<proteinExistence type="predicted"/>
<accession>A0A7E4VGU9</accession>
<evidence type="ECO:0000313" key="2">
    <source>
        <dbReference type="Proteomes" id="UP000492821"/>
    </source>
</evidence>
<reference evidence="3" key="2">
    <citation type="submission" date="2020-10" db="UniProtKB">
        <authorList>
            <consortium name="WormBaseParasite"/>
        </authorList>
    </citation>
    <scope>IDENTIFICATION</scope>
</reference>
<keyword evidence="1" id="KW-0472">Membrane</keyword>